<dbReference type="EMBL" id="BK032743">
    <property type="protein sequence ID" value="DAF57915.1"/>
    <property type="molecule type" value="Genomic_DNA"/>
</dbReference>
<reference evidence="1" key="1">
    <citation type="journal article" date="2021" name="Proc. Natl. Acad. Sci. U.S.A.">
        <title>A Catalog of Tens of Thousands of Viruses from Human Metagenomes Reveals Hidden Associations with Chronic Diseases.</title>
        <authorList>
            <person name="Tisza M.J."/>
            <person name="Buck C.B."/>
        </authorList>
    </citation>
    <scope>NUCLEOTIDE SEQUENCE</scope>
    <source>
        <strain evidence="1">CtXYk3</strain>
    </source>
</reference>
<name>A0A8S5T4H1_9CAUD</name>
<organism evidence="1">
    <name type="scientific">Siphoviridae sp. ctXYk3</name>
    <dbReference type="NCBI Taxonomy" id="2827886"/>
    <lineage>
        <taxon>Viruses</taxon>
        <taxon>Duplodnaviria</taxon>
        <taxon>Heunggongvirae</taxon>
        <taxon>Uroviricota</taxon>
        <taxon>Caudoviricetes</taxon>
    </lineage>
</organism>
<sequence>MENSKISGVLYNFGKVLYIGVSIGDFTQSTSELHLLSLNSTWRKRG</sequence>
<accession>A0A8S5T4H1</accession>
<protein>
    <submittedName>
        <fullName evidence="1">Uncharacterized protein</fullName>
    </submittedName>
</protein>
<proteinExistence type="predicted"/>
<evidence type="ECO:0000313" key="1">
    <source>
        <dbReference type="EMBL" id="DAF57915.1"/>
    </source>
</evidence>